<name>A0A843U0Q4_COLES</name>
<protein>
    <submittedName>
        <fullName evidence="1">Uncharacterized protein</fullName>
    </submittedName>
</protein>
<evidence type="ECO:0000313" key="1">
    <source>
        <dbReference type="EMBL" id="MQL78682.1"/>
    </source>
</evidence>
<evidence type="ECO:0000313" key="2">
    <source>
        <dbReference type="Proteomes" id="UP000652761"/>
    </source>
</evidence>
<dbReference type="OrthoDB" id="10611891at2759"/>
<gene>
    <name evidence="1" type="ORF">Taro_011127</name>
</gene>
<dbReference type="EMBL" id="NMUH01000413">
    <property type="protein sequence ID" value="MQL78682.1"/>
    <property type="molecule type" value="Genomic_DNA"/>
</dbReference>
<accession>A0A843U0Q4</accession>
<proteinExistence type="predicted"/>
<comment type="caution">
    <text evidence="1">The sequence shown here is derived from an EMBL/GenBank/DDBJ whole genome shotgun (WGS) entry which is preliminary data.</text>
</comment>
<dbReference type="AlphaFoldDB" id="A0A843U0Q4"/>
<sequence>MAAFLRRLSTHFGSPLGMLLSGSDQLRSRGGLFAGRLSRIPEAMGGWRGSGGVPFSSWTGGAGTWQYQSYQRPRIARWGDWACLGLTALAGGLYWTSGSPREVPITEWLPHIVLLYGALRYSLKILKGLIFQEYEREYKACLDEVDNILEDLEDAISYKMEDAFQNVPLDSGDPILVSASILLQRIEKLKEFLTRKPRANSRFLQRRKDFDFVSTKVFVEQLSRLEMLVKRVVKSHVVNKVYIIHNKELLAKVDNLLLSLDKEK</sequence>
<reference evidence="1" key="1">
    <citation type="submission" date="2017-07" db="EMBL/GenBank/DDBJ databases">
        <title>Taro Niue Genome Assembly and Annotation.</title>
        <authorList>
            <person name="Atibalentja N."/>
            <person name="Keating K."/>
            <person name="Fields C.J."/>
        </authorList>
    </citation>
    <scope>NUCLEOTIDE SEQUENCE</scope>
    <source>
        <strain evidence="1">Niue_2</strain>
        <tissue evidence="1">Leaf</tissue>
    </source>
</reference>
<organism evidence="1 2">
    <name type="scientific">Colocasia esculenta</name>
    <name type="common">Wild taro</name>
    <name type="synonym">Arum esculentum</name>
    <dbReference type="NCBI Taxonomy" id="4460"/>
    <lineage>
        <taxon>Eukaryota</taxon>
        <taxon>Viridiplantae</taxon>
        <taxon>Streptophyta</taxon>
        <taxon>Embryophyta</taxon>
        <taxon>Tracheophyta</taxon>
        <taxon>Spermatophyta</taxon>
        <taxon>Magnoliopsida</taxon>
        <taxon>Liliopsida</taxon>
        <taxon>Araceae</taxon>
        <taxon>Aroideae</taxon>
        <taxon>Colocasieae</taxon>
        <taxon>Colocasia</taxon>
    </lineage>
</organism>
<dbReference type="Proteomes" id="UP000652761">
    <property type="component" value="Unassembled WGS sequence"/>
</dbReference>
<keyword evidence="2" id="KW-1185">Reference proteome</keyword>